<organism evidence="3">
    <name type="scientific">Clastoptera arizonana</name>
    <name type="common">Arizona spittle bug</name>
    <dbReference type="NCBI Taxonomy" id="38151"/>
    <lineage>
        <taxon>Eukaryota</taxon>
        <taxon>Metazoa</taxon>
        <taxon>Ecdysozoa</taxon>
        <taxon>Arthropoda</taxon>
        <taxon>Hexapoda</taxon>
        <taxon>Insecta</taxon>
        <taxon>Pterygota</taxon>
        <taxon>Neoptera</taxon>
        <taxon>Paraneoptera</taxon>
        <taxon>Hemiptera</taxon>
        <taxon>Auchenorrhyncha</taxon>
        <taxon>Cercopoidea</taxon>
        <taxon>Clastopteridae</taxon>
        <taxon>Clastoptera</taxon>
    </lineage>
</organism>
<feature type="region of interest" description="Disordered" evidence="1">
    <location>
        <begin position="89"/>
        <end position="111"/>
    </location>
</feature>
<dbReference type="GO" id="GO:0043565">
    <property type="term" value="F:sequence-specific DNA binding"/>
    <property type="evidence" value="ECO:0007669"/>
    <property type="project" value="InterPro"/>
</dbReference>
<feature type="domain" description="Brinker DNA-binding" evidence="2">
    <location>
        <begin position="37"/>
        <end position="92"/>
    </location>
</feature>
<accession>A0A1B6CQ94</accession>
<reference evidence="3" key="1">
    <citation type="submission" date="2015-12" db="EMBL/GenBank/DDBJ databases">
        <title>De novo transcriptome assembly of four potential Pierce s Disease insect vectors from Arizona vineyards.</title>
        <authorList>
            <person name="Tassone E.E."/>
        </authorList>
    </citation>
    <scope>NUCLEOTIDE SEQUENCE</scope>
</reference>
<sequence length="367" mass="41972">MAHGVKQEWEDHPSPPTSVKQTANDEKKVKSDGKSMGSRRIFSPQFKLQVLNSYRSDKDCKGNQRATARKYGIHRRQIQKWLQMESNLRSTVQASENNTSSDVETALNLSSPRQRDASVRVEIESNACCLDSAPTATPVSTTHDPSDVEIEINVDENSSSDDDDISSSDSLYDHSDQALDFTCANLSKRRFFSNNFKLEVLDAFHNDKSCFRNQRATARKFGIHRRQVQKWLKLEHFLRGDNNECLDLSCKKRKAEDMGEAEVKRMSPTWCTQGCTEVTSIQDTALCLVKPRTPHEVTSSVDFYYHPTSTLCYLSPTELPTYDPITIEPISSTWHAPYYPAYPIEYVPKWFSHGYSANHIKVYNMYR</sequence>
<gene>
    <name evidence="3" type="ORF">g.3727</name>
</gene>
<dbReference type="InterPro" id="IPR010921">
    <property type="entry name" value="Trp_repressor/repl_initiator"/>
</dbReference>
<protein>
    <recommendedName>
        <fullName evidence="2">Brinker DNA-binding domain-containing protein</fullName>
    </recommendedName>
</protein>
<feature type="domain" description="Brinker DNA-binding" evidence="2">
    <location>
        <begin position="188"/>
        <end position="239"/>
    </location>
</feature>
<evidence type="ECO:0000259" key="2">
    <source>
        <dbReference type="Pfam" id="PF09607"/>
    </source>
</evidence>
<dbReference type="EMBL" id="GEDC01021734">
    <property type="protein sequence ID" value="JAS15564.1"/>
    <property type="molecule type" value="Transcribed_RNA"/>
</dbReference>
<dbReference type="Gene3D" id="1.10.10.60">
    <property type="entry name" value="Homeodomain-like"/>
    <property type="match status" value="2"/>
</dbReference>
<name>A0A1B6CQ94_9HEMI</name>
<feature type="compositionally biased region" description="Basic and acidic residues" evidence="1">
    <location>
        <begin position="1"/>
        <end position="13"/>
    </location>
</feature>
<dbReference type="SUPFAM" id="SSF48295">
    <property type="entry name" value="TrpR-like"/>
    <property type="match status" value="1"/>
</dbReference>
<dbReference type="InterPro" id="IPR018586">
    <property type="entry name" value="Brinker_DNA-bd"/>
</dbReference>
<dbReference type="PANTHER" id="PTHR33215:SF13">
    <property type="entry name" value="PROTEIN DISTAL ANTENNA"/>
    <property type="match status" value="1"/>
</dbReference>
<evidence type="ECO:0000313" key="3">
    <source>
        <dbReference type="EMBL" id="JAS15564.1"/>
    </source>
</evidence>
<dbReference type="InterPro" id="IPR051839">
    <property type="entry name" value="RD_transcriptional_regulator"/>
</dbReference>
<dbReference type="Pfam" id="PF09607">
    <property type="entry name" value="BrkDBD"/>
    <property type="match status" value="2"/>
</dbReference>
<dbReference type="AlphaFoldDB" id="A0A1B6CQ94"/>
<evidence type="ECO:0000256" key="1">
    <source>
        <dbReference type="SAM" id="MobiDB-lite"/>
    </source>
</evidence>
<feature type="region of interest" description="Disordered" evidence="1">
    <location>
        <begin position="1"/>
        <end position="41"/>
    </location>
</feature>
<dbReference type="PANTHER" id="PTHR33215">
    <property type="entry name" value="PROTEIN DISTAL ANTENNA"/>
    <property type="match status" value="1"/>
</dbReference>
<proteinExistence type="predicted"/>
<feature type="compositionally biased region" description="Basic and acidic residues" evidence="1">
    <location>
        <begin position="23"/>
        <end position="33"/>
    </location>
</feature>